<proteinExistence type="predicted"/>
<gene>
    <name evidence="1" type="ORF">NQ491_03875</name>
</gene>
<dbReference type="PANTHER" id="PTHR36848">
    <property type="entry name" value="DNA-BINDING PROTEIN (PUTATIVE SECRETED PROTEIN)-RELATED"/>
    <property type="match status" value="1"/>
</dbReference>
<keyword evidence="1" id="KW-0378">Hydrolase</keyword>
<dbReference type="GO" id="GO:0016787">
    <property type="term" value="F:hydrolase activity"/>
    <property type="evidence" value="ECO:0007669"/>
    <property type="project" value="UniProtKB-KW"/>
</dbReference>
<name>A0ABY5V135_9BACT</name>
<keyword evidence="2" id="KW-1185">Reference proteome</keyword>
<dbReference type="PANTHER" id="PTHR36848:SF2">
    <property type="entry name" value="SECRETED PROTEIN"/>
    <property type="match status" value="1"/>
</dbReference>
<organism evidence="1 2">
    <name type="scientific">Alistipes ihumii AP11</name>
    <dbReference type="NCBI Taxonomy" id="1211813"/>
    <lineage>
        <taxon>Bacteria</taxon>
        <taxon>Pseudomonadati</taxon>
        <taxon>Bacteroidota</taxon>
        <taxon>Bacteroidia</taxon>
        <taxon>Bacteroidales</taxon>
        <taxon>Rikenellaceae</taxon>
        <taxon>Alistipes</taxon>
    </lineage>
</organism>
<dbReference type="RefSeq" id="WP_019244625.1">
    <property type="nucleotide sequence ID" value="NZ_CAPH01000001.1"/>
</dbReference>
<evidence type="ECO:0000313" key="2">
    <source>
        <dbReference type="Proteomes" id="UP001059295"/>
    </source>
</evidence>
<evidence type="ECO:0000313" key="1">
    <source>
        <dbReference type="EMBL" id="UWN57927.1"/>
    </source>
</evidence>
<reference evidence="1" key="1">
    <citation type="journal article" date="2022" name="Cell">
        <title>Design, construction, and in vivo augmentation of a complex gut microbiome.</title>
        <authorList>
            <person name="Cheng A.G."/>
            <person name="Ho P.Y."/>
            <person name="Aranda-Diaz A."/>
            <person name="Jain S."/>
            <person name="Yu F.B."/>
            <person name="Meng X."/>
            <person name="Wang M."/>
            <person name="Iakiviak M."/>
            <person name="Nagashima K."/>
            <person name="Zhao A."/>
            <person name="Murugkar P."/>
            <person name="Patil A."/>
            <person name="Atabakhsh K."/>
            <person name="Weakley A."/>
            <person name="Yan J."/>
            <person name="Brumbaugh A.R."/>
            <person name="Higginbottom S."/>
            <person name="Dimas A."/>
            <person name="Shiver A.L."/>
            <person name="Deutschbauer A."/>
            <person name="Neff N."/>
            <person name="Sonnenburg J.L."/>
            <person name="Huang K.C."/>
            <person name="Fischbach M.A."/>
        </authorList>
    </citation>
    <scope>NUCLEOTIDE SEQUENCE</scope>
    <source>
        <strain evidence="1">AP11</strain>
    </source>
</reference>
<accession>A0ABY5V135</accession>
<dbReference type="GeneID" id="82890843"/>
<sequence length="745" mass="83730">MKPISLTGFTLCLTLSLAAQDRQEFRNPSAHYRPKPLWFWNDTRITREGIDEQMAGFVRRCGYGGFSILPFGPRLAPEYLSGDYFELYRHTARKAAELGVTLSLYDEYGFPSGSGGWVNADGVPRFANRYPDLTLKRLDKIEEELDGGAVYDRPLSDAGTLMAVVAMETSDKRRIDLSDRIADGRIVWQVPDGRWKVMQFVCVEDPDRNMDYLSADAARAYIEMTHEAYYGRMPEEFGTTITGTFFDEPTLYRAEGRCWTPSFNDDFVRAYGSSPTLLYPALWYDIGPETASARNAMFSLRAELYAAAYPKLVSEWSRSHGTLATGHQDNEERENPVGTSADLMKCFKYQDIPGIDKIGGDRPAERFYKVVSSAAVNWDRSLAMSETYGAMGNIPWDTIYRIAQDQYAKGINMLIPHAVWYDDRNVTFLPELSHRNPLYRDGLYEFNTFLGRLNVLLQNDARLATDIAVLYPIETMQAGHRFDGPLAAYEGGVRVPDMDYVQVGCRLTDRLGRDFIYLHPEVLASKRTSVAKRRLLLEGEHQPQSLRTLVVPSSEVVSAEGLAKIEAFFDAGGQVIFTTRLPARSSEPGRDAEVAERIGRMLPEASRQPDGSIVRRNRQGGTVRFIPSPSVEALAEALEIPGEAPDIGFAAGAVPLRCMHKVLDGRDIYYLANLSDSVFDSTVALRGKKRLEIWDPHTGEIASADSEPGRTSRDRTTEVRLRIEPNRSLFLVEKIRSNQHTSTKN</sequence>
<dbReference type="Pfam" id="PF17132">
    <property type="entry name" value="Glyco_hydro_106"/>
    <property type="match status" value="1"/>
</dbReference>
<dbReference type="Proteomes" id="UP001059295">
    <property type="component" value="Chromosome"/>
</dbReference>
<protein>
    <submittedName>
        <fullName evidence="1">Glycosyl hydrolase</fullName>
    </submittedName>
</protein>
<dbReference type="InterPro" id="IPR053161">
    <property type="entry name" value="Ulvan_degrading_GH"/>
</dbReference>
<dbReference type="EMBL" id="CP102294">
    <property type="protein sequence ID" value="UWN57927.1"/>
    <property type="molecule type" value="Genomic_DNA"/>
</dbReference>